<accession>E6QI17</accession>
<dbReference type="AlphaFoldDB" id="E6QI17"/>
<sequence>MSILRQLGRGSAWVVGCGLRSLMICLMICLMADAAGVAPEGWGVWAAGVRSSGYTGSGLVGSGASGAGAASKQTQNK</sequence>
<keyword evidence="1" id="KW-1133">Transmembrane helix</keyword>
<evidence type="ECO:0000256" key="1">
    <source>
        <dbReference type="SAM" id="Phobius"/>
    </source>
</evidence>
<proteinExistence type="predicted"/>
<reference evidence="2" key="1">
    <citation type="submission" date="2009-10" db="EMBL/GenBank/DDBJ databases">
        <title>Diversity of trophic interactions inside an arsenic-rich microbial ecosystem.</title>
        <authorList>
            <person name="Bertin P.N."/>
            <person name="Heinrich-Salmeron A."/>
            <person name="Pelletier E."/>
            <person name="Goulhen-Chollet F."/>
            <person name="Arsene-Ploetze F."/>
            <person name="Gallien S."/>
            <person name="Calteau A."/>
            <person name="Vallenet D."/>
            <person name="Casiot C."/>
            <person name="Chane-Woon-Ming B."/>
            <person name="Giloteaux L."/>
            <person name="Barakat M."/>
            <person name="Bonnefoy V."/>
            <person name="Bruneel O."/>
            <person name="Chandler M."/>
            <person name="Cleiss J."/>
            <person name="Duran R."/>
            <person name="Elbaz-Poulichet F."/>
            <person name="Fonknechten N."/>
            <person name="Lauga B."/>
            <person name="Mornico D."/>
            <person name="Ortet P."/>
            <person name="Schaeffer C."/>
            <person name="Siguier P."/>
            <person name="Alexander Thil Smith A."/>
            <person name="Van Dorsselaer A."/>
            <person name="Weissenbach J."/>
            <person name="Medigue C."/>
            <person name="Le Paslier D."/>
        </authorList>
    </citation>
    <scope>NUCLEOTIDE SEQUENCE</scope>
</reference>
<protein>
    <submittedName>
        <fullName evidence="2">Uncharacterized protein</fullName>
    </submittedName>
</protein>
<feature type="transmembrane region" description="Helical" evidence="1">
    <location>
        <begin position="12"/>
        <end position="35"/>
    </location>
</feature>
<dbReference type="EMBL" id="CABQ01000034">
    <property type="protein sequence ID" value="CBI06882.1"/>
    <property type="molecule type" value="Genomic_DNA"/>
</dbReference>
<evidence type="ECO:0000313" key="2">
    <source>
        <dbReference type="EMBL" id="CBI06882.1"/>
    </source>
</evidence>
<keyword evidence="1" id="KW-0472">Membrane</keyword>
<keyword evidence="1" id="KW-0812">Transmembrane</keyword>
<organism evidence="2">
    <name type="scientific">mine drainage metagenome</name>
    <dbReference type="NCBI Taxonomy" id="410659"/>
    <lineage>
        <taxon>unclassified sequences</taxon>
        <taxon>metagenomes</taxon>
        <taxon>ecological metagenomes</taxon>
    </lineage>
</organism>
<gene>
    <name evidence="2" type="ORF">CARN6_0164</name>
</gene>
<name>E6QI17_9ZZZZ</name>
<comment type="caution">
    <text evidence="2">The sequence shown here is derived from an EMBL/GenBank/DDBJ whole genome shotgun (WGS) entry which is preliminary data.</text>
</comment>